<dbReference type="EMBL" id="BLXT01006043">
    <property type="protein sequence ID" value="GFO28516.1"/>
    <property type="molecule type" value="Genomic_DNA"/>
</dbReference>
<sequence length="102" mass="11044">MGIEEGAGSNPTRKLRPTYLTRAPGLITVYSRFIGDSLVKNPQPECNARISPYLRPAADASVSGLPLHATDLQYLSLRATGSHSDLLIDLNCRSRCLYAGVL</sequence>
<comment type="caution">
    <text evidence="1">The sequence shown here is derived from an EMBL/GenBank/DDBJ whole genome shotgun (WGS) entry which is preliminary data.</text>
</comment>
<accession>A0AAV4CB08</accession>
<reference evidence="1 2" key="1">
    <citation type="journal article" date="2021" name="Elife">
        <title>Chloroplast acquisition without the gene transfer in kleptoplastic sea slugs, Plakobranchus ocellatus.</title>
        <authorList>
            <person name="Maeda T."/>
            <person name="Takahashi S."/>
            <person name="Yoshida T."/>
            <person name="Shimamura S."/>
            <person name="Takaki Y."/>
            <person name="Nagai Y."/>
            <person name="Toyoda A."/>
            <person name="Suzuki Y."/>
            <person name="Arimoto A."/>
            <person name="Ishii H."/>
            <person name="Satoh N."/>
            <person name="Nishiyama T."/>
            <person name="Hasebe M."/>
            <person name="Maruyama T."/>
            <person name="Minagawa J."/>
            <person name="Obokata J."/>
            <person name="Shigenobu S."/>
        </authorList>
    </citation>
    <scope>NUCLEOTIDE SEQUENCE [LARGE SCALE GENOMIC DNA]</scope>
</reference>
<evidence type="ECO:0000313" key="2">
    <source>
        <dbReference type="Proteomes" id="UP000735302"/>
    </source>
</evidence>
<name>A0AAV4CB08_9GAST</name>
<dbReference type="AlphaFoldDB" id="A0AAV4CB08"/>
<gene>
    <name evidence="1" type="ORF">PoB_005502100</name>
</gene>
<evidence type="ECO:0000313" key="1">
    <source>
        <dbReference type="EMBL" id="GFO28516.1"/>
    </source>
</evidence>
<protein>
    <submittedName>
        <fullName evidence="1">Uncharacterized protein</fullName>
    </submittedName>
</protein>
<dbReference type="Proteomes" id="UP000735302">
    <property type="component" value="Unassembled WGS sequence"/>
</dbReference>
<keyword evidence="2" id="KW-1185">Reference proteome</keyword>
<organism evidence="1 2">
    <name type="scientific">Plakobranchus ocellatus</name>
    <dbReference type="NCBI Taxonomy" id="259542"/>
    <lineage>
        <taxon>Eukaryota</taxon>
        <taxon>Metazoa</taxon>
        <taxon>Spiralia</taxon>
        <taxon>Lophotrochozoa</taxon>
        <taxon>Mollusca</taxon>
        <taxon>Gastropoda</taxon>
        <taxon>Heterobranchia</taxon>
        <taxon>Euthyneura</taxon>
        <taxon>Panpulmonata</taxon>
        <taxon>Sacoglossa</taxon>
        <taxon>Placobranchoidea</taxon>
        <taxon>Plakobranchidae</taxon>
        <taxon>Plakobranchus</taxon>
    </lineage>
</organism>
<proteinExistence type="predicted"/>